<reference evidence="2" key="1">
    <citation type="journal article" date="2020" name="Stud. Mycol.">
        <title>101 Dothideomycetes genomes: a test case for predicting lifestyles and emergence of pathogens.</title>
        <authorList>
            <person name="Haridas S."/>
            <person name="Albert R."/>
            <person name="Binder M."/>
            <person name="Bloem J."/>
            <person name="Labutti K."/>
            <person name="Salamov A."/>
            <person name="Andreopoulos B."/>
            <person name="Baker S."/>
            <person name="Barry K."/>
            <person name="Bills G."/>
            <person name="Bluhm B."/>
            <person name="Cannon C."/>
            <person name="Castanera R."/>
            <person name="Culley D."/>
            <person name="Daum C."/>
            <person name="Ezra D."/>
            <person name="Gonzalez J."/>
            <person name="Henrissat B."/>
            <person name="Kuo A."/>
            <person name="Liang C."/>
            <person name="Lipzen A."/>
            <person name="Lutzoni F."/>
            <person name="Magnuson J."/>
            <person name="Mondo S."/>
            <person name="Nolan M."/>
            <person name="Ohm R."/>
            <person name="Pangilinan J."/>
            <person name="Park H.-J."/>
            <person name="Ramirez L."/>
            <person name="Alfaro M."/>
            <person name="Sun H."/>
            <person name="Tritt A."/>
            <person name="Yoshinaga Y."/>
            <person name="Zwiers L.-H."/>
            <person name="Turgeon B."/>
            <person name="Goodwin S."/>
            <person name="Spatafora J."/>
            <person name="Crous P."/>
            <person name="Grigoriev I."/>
        </authorList>
    </citation>
    <scope>NUCLEOTIDE SEQUENCE</scope>
    <source>
        <strain evidence="2">CBS 121410</strain>
    </source>
</reference>
<evidence type="ECO:0000256" key="1">
    <source>
        <dbReference type="SAM" id="MobiDB-lite"/>
    </source>
</evidence>
<evidence type="ECO:0000313" key="3">
    <source>
        <dbReference type="Proteomes" id="UP000799776"/>
    </source>
</evidence>
<feature type="compositionally biased region" description="Polar residues" evidence="1">
    <location>
        <begin position="268"/>
        <end position="296"/>
    </location>
</feature>
<name>A0A9P4LWA3_9PEZI</name>
<proteinExistence type="predicted"/>
<feature type="compositionally biased region" description="Polar residues" evidence="1">
    <location>
        <begin position="183"/>
        <end position="205"/>
    </location>
</feature>
<dbReference type="EMBL" id="ML978756">
    <property type="protein sequence ID" value="KAF2083818.1"/>
    <property type="molecule type" value="Genomic_DNA"/>
</dbReference>
<feature type="region of interest" description="Disordered" evidence="1">
    <location>
        <begin position="588"/>
        <end position="609"/>
    </location>
</feature>
<comment type="caution">
    <text evidence="2">The sequence shown here is derived from an EMBL/GenBank/DDBJ whole genome shotgun (WGS) entry which is preliminary data.</text>
</comment>
<evidence type="ECO:0000313" key="2">
    <source>
        <dbReference type="EMBL" id="KAF2083818.1"/>
    </source>
</evidence>
<dbReference type="AlphaFoldDB" id="A0A9P4LWA3"/>
<feature type="region of interest" description="Disordered" evidence="1">
    <location>
        <begin position="370"/>
        <end position="418"/>
    </location>
</feature>
<feature type="region of interest" description="Disordered" evidence="1">
    <location>
        <begin position="496"/>
        <end position="532"/>
    </location>
</feature>
<feature type="compositionally biased region" description="Low complexity" evidence="1">
    <location>
        <begin position="391"/>
        <end position="400"/>
    </location>
</feature>
<feature type="compositionally biased region" description="Basic and acidic residues" evidence="1">
    <location>
        <begin position="655"/>
        <end position="665"/>
    </location>
</feature>
<feature type="compositionally biased region" description="Polar residues" evidence="1">
    <location>
        <begin position="516"/>
        <end position="532"/>
    </location>
</feature>
<feature type="compositionally biased region" description="Low complexity" evidence="1">
    <location>
        <begin position="502"/>
        <end position="515"/>
    </location>
</feature>
<feature type="compositionally biased region" description="Basic and acidic residues" evidence="1">
    <location>
        <begin position="674"/>
        <end position="689"/>
    </location>
</feature>
<accession>A0A9P4LWA3</accession>
<feature type="compositionally biased region" description="Polar residues" evidence="1">
    <location>
        <begin position="374"/>
        <end position="387"/>
    </location>
</feature>
<gene>
    <name evidence="2" type="ORF">K490DRAFT_69419</name>
</gene>
<feature type="region of interest" description="Disordered" evidence="1">
    <location>
        <begin position="183"/>
        <end position="206"/>
    </location>
</feature>
<feature type="compositionally biased region" description="Acidic residues" evidence="1">
    <location>
        <begin position="588"/>
        <end position="597"/>
    </location>
</feature>
<feature type="region of interest" description="Disordered" evidence="1">
    <location>
        <begin position="268"/>
        <end position="343"/>
    </location>
</feature>
<feature type="region of interest" description="Disordered" evidence="1">
    <location>
        <begin position="625"/>
        <end position="689"/>
    </location>
</feature>
<dbReference type="Proteomes" id="UP000799776">
    <property type="component" value="Unassembled WGS sequence"/>
</dbReference>
<organism evidence="2 3">
    <name type="scientific">Saccharata proteae CBS 121410</name>
    <dbReference type="NCBI Taxonomy" id="1314787"/>
    <lineage>
        <taxon>Eukaryota</taxon>
        <taxon>Fungi</taxon>
        <taxon>Dikarya</taxon>
        <taxon>Ascomycota</taxon>
        <taxon>Pezizomycotina</taxon>
        <taxon>Dothideomycetes</taxon>
        <taxon>Dothideomycetes incertae sedis</taxon>
        <taxon>Botryosphaeriales</taxon>
        <taxon>Saccharataceae</taxon>
        <taxon>Saccharata</taxon>
    </lineage>
</organism>
<protein>
    <submittedName>
        <fullName evidence="2">Uncharacterized protein</fullName>
    </submittedName>
</protein>
<keyword evidence="3" id="KW-1185">Reference proteome</keyword>
<sequence>MSEQYPADQFATSNQNFNDMSYDEMIQAFGTTPNSNPGYQTSSTANPQLPQQYLVRGQQTQQGGLMTARSNNSWYPSFNAPYQSNAAGQFPGYGYMPSQQRALSGLTYGNTSRNTPTTPNFPHNQPQYHSPLEVQQAFSSLMAFPNTPGPQIPAWQTNQMPLLTSSFTPTNFDANTEVTDGMPHQSTARAQASSSFQPNHASSLHPNADAAATFDWNMGAMDGAAYPNNIGFQVPEPQSNHAPPVNLNRNANYTFDLNAEAVDDAAYPNTTEPQASTPQSDQVSPQDPNVDTSYTFDLNAPAVDDTAYSSSIGPLGAASQPNQTYPSPFTLREPGHFHGHSYTHQSKQNCETCYEAWLNADNFQAFPGDLPPQFTGSFQASQGQIPPNFTAPPQTAPTTQSEPDDPDPSHDLQPDLPNQIYNALTNTPVTLLARTQTPFDIRLPNPNSEPSPSLTAIHHLRRLCNTHRTGRVWLLRNAPALLAAIESYLSVRGASGDGNDNGNGNNDSSNDNPNNHTAASDVATSSLTQSPQDLNNVLHRRATDIREAESSFLVAVFELLRPGHGDAERDLLDALESWRMEVIAAITTDEEESEEETERSQVEADSVEAGLDRVGTEAPQAELVMVSQEKQNASRGKRDAVAAVLSGESESESEREERRNEELVARRKKKQRVPNKDRTGKARRESMDQ</sequence>